<dbReference type="Gene3D" id="2.20.25.10">
    <property type="match status" value="1"/>
</dbReference>
<dbReference type="CDD" id="cd10507">
    <property type="entry name" value="Zn-ribbon_RPA12"/>
    <property type="match status" value="1"/>
</dbReference>
<dbReference type="SUPFAM" id="SSF57783">
    <property type="entry name" value="Zinc beta-ribbon"/>
    <property type="match status" value="1"/>
</dbReference>
<keyword evidence="1" id="KW-0479">Metal-binding</keyword>
<organism evidence="6 7">
    <name type="scientific">Babesia caballi</name>
    <dbReference type="NCBI Taxonomy" id="5871"/>
    <lineage>
        <taxon>Eukaryota</taxon>
        <taxon>Sar</taxon>
        <taxon>Alveolata</taxon>
        <taxon>Apicomplexa</taxon>
        <taxon>Aconoidasida</taxon>
        <taxon>Piroplasmida</taxon>
        <taxon>Babesiidae</taxon>
        <taxon>Babesia</taxon>
    </lineage>
</organism>
<dbReference type="GeneID" id="94194461"/>
<dbReference type="GO" id="GO:0003676">
    <property type="term" value="F:nucleic acid binding"/>
    <property type="evidence" value="ECO:0007669"/>
    <property type="project" value="InterPro"/>
</dbReference>
<name>A0AAV4LT02_BABCB</name>
<evidence type="ECO:0000256" key="1">
    <source>
        <dbReference type="ARBA" id="ARBA00022723"/>
    </source>
</evidence>
<dbReference type="Pfam" id="PF01096">
    <property type="entry name" value="Zn_ribbon_TFIIS"/>
    <property type="match status" value="1"/>
</dbReference>
<dbReference type="Proteomes" id="UP001497744">
    <property type="component" value="Unassembled WGS sequence"/>
</dbReference>
<sequence>MLDKDELDLLLVAAEHGDNIYVSTHDPDFNRSIANLNVKESMDMAHYLYAECGLGSRNRDLANHFKYQIPSCYVDSKATESVERRDHVSYDYLVALGCRRCKSAVDFRSPHLFFDRAAGNAMRREVKCTGCGDAIAPVFSSDSTDGCVESCSRSATFGRGTEGEKAYVYGFRQGCEFDQSGKKWWNDFLRRGGMASDESSTLFMARNANKSSREVVKQLCDKCGCEEAYYSTFQARSADEGMTVMYECKQCKKRTVVNT</sequence>
<dbReference type="EMBL" id="BPLF01000002">
    <property type="protein sequence ID" value="GIX62980.1"/>
    <property type="molecule type" value="Genomic_DNA"/>
</dbReference>
<evidence type="ECO:0000256" key="2">
    <source>
        <dbReference type="ARBA" id="ARBA00022771"/>
    </source>
</evidence>
<proteinExistence type="predicted"/>
<evidence type="ECO:0000256" key="4">
    <source>
        <dbReference type="PROSITE-ProRule" id="PRU00472"/>
    </source>
</evidence>
<feature type="domain" description="TFIIS-type" evidence="5">
    <location>
        <begin position="216"/>
        <end position="256"/>
    </location>
</feature>
<comment type="caution">
    <text evidence="6">The sequence shown here is derived from an EMBL/GenBank/DDBJ whole genome shotgun (WGS) entry which is preliminary data.</text>
</comment>
<reference evidence="6 7" key="1">
    <citation type="submission" date="2021-06" db="EMBL/GenBank/DDBJ databases">
        <title>Genome sequence of Babesia caballi.</title>
        <authorList>
            <person name="Yamagishi J."/>
            <person name="Kidaka T."/>
            <person name="Ochi A."/>
        </authorList>
    </citation>
    <scope>NUCLEOTIDE SEQUENCE [LARGE SCALE GENOMIC DNA]</scope>
    <source>
        <strain evidence="6">USDA-D6B2</strain>
    </source>
</reference>
<accession>A0AAV4LT02</accession>
<dbReference type="AlphaFoldDB" id="A0AAV4LT02"/>
<gene>
    <name evidence="6" type="ORF">BcabD6B2_24150</name>
</gene>
<dbReference type="InterPro" id="IPR034004">
    <property type="entry name" value="Zn_ribbon_RPA12_C"/>
</dbReference>
<dbReference type="PROSITE" id="PS51133">
    <property type="entry name" value="ZF_TFIIS_2"/>
    <property type="match status" value="1"/>
</dbReference>
<evidence type="ECO:0000256" key="3">
    <source>
        <dbReference type="ARBA" id="ARBA00022833"/>
    </source>
</evidence>
<dbReference type="GO" id="GO:0006351">
    <property type="term" value="P:DNA-templated transcription"/>
    <property type="evidence" value="ECO:0007669"/>
    <property type="project" value="InterPro"/>
</dbReference>
<dbReference type="RefSeq" id="XP_067715049.1">
    <property type="nucleotide sequence ID" value="XM_067858948.1"/>
</dbReference>
<keyword evidence="3" id="KW-0862">Zinc</keyword>
<evidence type="ECO:0000259" key="5">
    <source>
        <dbReference type="PROSITE" id="PS51133"/>
    </source>
</evidence>
<dbReference type="GO" id="GO:0008270">
    <property type="term" value="F:zinc ion binding"/>
    <property type="evidence" value="ECO:0007669"/>
    <property type="project" value="UniProtKB-KW"/>
</dbReference>
<keyword evidence="7" id="KW-1185">Reference proteome</keyword>
<evidence type="ECO:0000313" key="6">
    <source>
        <dbReference type="EMBL" id="GIX62980.1"/>
    </source>
</evidence>
<dbReference type="InterPro" id="IPR001222">
    <property type="entry name" value="Znf_TFIIS"/>
</dbReference>
<dbReference type="SMART" id="SM00440">
    <property type="entry name" value="ZnF_C2C2"/>
    <property type="match status" value="1"/>
</dbReference>
<keyword evidence="2 4" id="KW-0863">Zinc-finger</keyword>
<evidence type="ECO:0000313" key="7">
    <source>
        <dbReference type="Proteomes" id="UP001497744"/>
    </source>
</evidence>
<protein>
    <submittedName>
        <fullName evidence="6">RNA polymerase, putative</fullName>
    </submittedName>
</protein>